<reference evidence="2" key="1">
    <citation type="submission" date="2023-01" db="EMBL/GenBank/DDBJ databases">
        <title>Human gut microbiome strain richness.</title>
        <authorList>
            <person name="Chen-Liaw A."/>
        </authorList>
    </citation>
    <scope>NUCLEOTIDE SEQUENCE</scope>
    <source>
        <strain evidence="2">1001275st1_F4_1001275B_160808</strain>
    </source>
</reference>
<comment type="caution">
    <text evidence="2">The sequence shown here is derived from an EMBL/GenBank/DDBJ whole genome shotgun (WGS) entry which is preliminary data.</text>
</comment>
<evidence type="ECO:0000313" key="3">
    <source>
        <dbReference type="Proteomes" id="UP001211015"/>
    </source>
</evidence>
<dbReference type="Gene3D" id="3.40.50.10140">
    <property type="entry name" value="Toll/interleukin-1 receptor homology (TIR) domain"/>
    <property type="match status" value="1"/>
</dbReference>
<gene>
    <name evidence="2" type="ORF">PNU62_04925</name>
</gene>
<dbReference type="Pfam" id="PF13676">
    <property type="entry name" value="TIR_2"/>
    <property type="match status" value="1"/>
</dbReference>
<dbReference type="GO" id="GO:0007165">
    <property type="term" value="P:signal transduction"/>
    <property type="evidence" value="ECO:0007669"/>
    <property type="project" value="InterPro"/>
</dbReference>
<dbReference type="InterPro" id="IPR035897">
    <property type="entry name" value="Toll_tir_struct_dom_sf"/>
</dbReference>
<evidence type="ECO:0000313" key="2">
    <source>
        <dbReference type="EMBL" id="MDB8744356.1"/>
    </source>
</evidence>
<dbReference type="AlphaFoldDB" id="A0AAW6E5S8"/>
<dbReference type="EMBL" id="JAQMLV010000005">
    <property type="protein sequence ID" value="MDB8744356.1"/>
    <property type="molecule type" value="Genomic_DNA"/>
</dbReference>
<dbReference type="RefSeq" id="WP_195388205.1">
    <property type="nucleotide sequence ID" value="NZ_JADNGL010000006.1"/>
</dbReference>
<name>A0AAW6E5S8_9FIRM</name>
<evidence type="ECO:0000259" key="1">
    <source>
        <dbReference type="Pfam" id="PF13676"/>
    </source>
</evidence>
<protein>
    <submittedName>
        <fullName evidence="2">Toll/interleukin-1 receptor domain-containing protein</fullName>
    </submittedName>
</protein>
<dbReference type="Proteomes" id="UP001211015">
    <property type="component" value="Unassembled WGS sequence"/>
</dbReference>
<dbReference type="InterPro" id="IPR000157">
    <property type="entry name" value="TIR_dom"/>
</dbReference>
<feature type="domain" description="TIR" evidence="1">
    <location>
        <begin position="37"/>
        <end position="132"/>
    </location>
</feature>
<sequence length="189" mass="21917">MKTIFEQGEFNKYSNVDIYASREIIREQNIYSKTTTVFISHKHDDLDDLKGLIGFLEQQYNVKAYIDSRDASMPTITSGKTAQNIKDRIIKCNKFIFLATNGAIESKWCNWELGYGDAQKYKKHIALFPMKPKGAYNFEYKGSEYMQIYPYIAYSDGTEISNGTYIPKGYYICYPDENSITSLENWLKS</sequence>
<keyword evidence="2" id="KW-0675">Receptor</keyword>
<proteinExistence type="predicted"/>
<dbReference type="SUPFAM" id="SSF52200">
    <property type="entry name" value="Toll/Interleukin receptor TIR domain"/>
    <property type="match status" value="1"/>
</dbReference>
<accession>A0AAW6E5S8</accession>
<organism evidence="2 3">
    <name type="scientific">Ruminococcus bicirculans</name>
    <name type="common">ex Wegman et al. 2014</name>
    <dbReference type="NCBI Taxonomy" id="1160721"/>
    <lineage>
        <taxon>Bacteria</taxon>
        <taxon>Bacillati</taxon>
        <taxon>Bacillota</taxon>
        <taxon>Clostridia</taxon>
        <taxon>Eubacteriales</taxon>
        <taxon>Oscillospiraceae</taxon>
        <taxon>Ruminococcus</taxon>
    </lineage>
</organism>